<dbReference type="RefSeq" id="WP_301236677.1">
    <property type="nucleotide sequence ID" value="NZ_QAIC01000042.1"/>
</dbReference>
<evidence type="ECO:0000259" key="2">
    <source>
        <dbReference type="Pfam" id="PF00892"/>
    </source>
</evidence>
<evidence type="ECO:0000313" key="5">
    <source>
        <dbReference type="Proteomes" id="UP001172788"/>
    </source>
</evidence>
<dbReference type="Proteomes" id="UP001172791">
    <property type="component" value="Unassembled WGS sequence"/>
</dbReference>
<feature type="transmembrane region" description="Helical" evidence="1">
    <location>
        <begin position="271"/>
        <end position="291"/>
    </location>
</feature>
<dbReference type="SUPFAM" id="SSF103481">
    <property type="entry name" value="Multidrug resistance efflux transporter EmrE"/>
    <property type="match status" value="2"/>
</dbReference>
<feature type="transmembrane region" description="Helical" evidence="1">
    <location>
        <begin position="124"/>
        <end position="142"/>
    </location>
</feature>
<evidence type="ECO:0000313" key="6">
    <source>
        <dbReference type="Proteomes" id="UP001172791"/>
    </source>
</evidence>
<feature type="transmembrane region" description="Helical" evidence="1">
    <location>
        <begin position="217"/>
        <end position="236"/>
    </location>
</feature>
<dbReference type="EMBL" id="QAID01000039">
    <property type="protein sequence ID" value="MDN4578866.1"/>
    <property type="molecule type" value="Genomic_DNA"/>
</dbReference>
<dbReference type="EMBL" id="QAIC01000042">
    <property type="protein sequence ID" value="MDN4576204.1"/>
    <property type="molecule type" value="Genomic_DNA"/>
</dbReference>
<accession>A0AAW7MTI1</accession>
<evidence type="ECO:0000256" key="1">
    <source>
        <dbReference type="SAM" id="Phobius"/>
    </source>
</evidence>
<keyword evidence="5" id="KW-1185">Reference proteome</keyword>
<dbReference type="GO" id="GO:0016020">
    <property type="term" value="C:membrane"/>
    <property type="evidence" value="ECO:0007669"/>
    <property type="project" value="InterPro"/>
</dbReference>
<protein>
    <recommendedName>
        <fullName evidence="2">EamA domain-containing protein</fullName>
    </recommendedName>
</protein>
<sequence length="298" mass="31735">MPDLKLIFGILFLGFVWAGETALGKLYLANGGTATEFPALLNLGTVVIVSAYAVARGDIEIFSLSARKARAIFLSAISLIFVPYLIIYHALSVLTPAEIALISSLTPACAVLLTCASARSWPELRAIAAVLVGLIGTALLVATNGEEKIGTDHAFWIALMLLVPLSYALSGFAIKLGAKEGVGYLQLTLFINTISLALFVCTNEYKITTSATNYQSILYIVAGIVFNIAASSALLILARRTSAIRLSFSNYSTIFWASLMSVFLFSKPIEVNFFVAAALIVLSVYLVNVAGSADRTSA</sequence>
<feature type="transmembrane region" description="Helical" evidence="1">
    <location>
        <begin position="181"/>
        <end position="205"/>
    </location>
</feature>
<keyword evidence="1" id="KW-0472">Membrane</keyword>
<feature type="transmembrane region" description="Helical" evidence="1">
    <location>
        <begin position="154"/>
        <end position="174"/>
    </location>
</feature>
<name>A0AAW7MTI1_9BURK</name>
<dbReference type="InterPro" id="IPR037185">
    <property type="entry name" value="EmrE-like"/>
</dbReference>
<keyword evidence="1" id="KW-0812">Transmembrane</keyword>
<feature type="transmembrane region" description="Helical" evidence="1">
    <location>
        <begin position="97"/>
        <end position="117"/>
    </location>
</feature>
<evidence type="ECO:0000313" key="3">
    <source>
        <dbReference type="EMBL" id="MDN4576204.1"/>
    </source>
</evidence>
<keyword evidence="1" id="KW-1133">Transmembrane helix</keyword>
<feature type="transmembrane region" description="Helical" evidence="1">
    <location>
        <begin position="37"/>
        <end position="59"/>
    </location>
</feature>
<dbReference type="InterPro" id="IPR000620">
    <property type="entry name" value="EamA_dom"/>
</dbReference>
<feature type="domain" description="EamA" evidence="2">
    <location>
        <begin position="7"/>
        <end position="141"/>
    </location>
</feature>
<comment type="caution">
    <text evidence="3">The sequence shown here is derived from an EMBL/GenBank/DDBJ whole genome shotgun (WGS) entry which is preliminary data.</text>
</comment>
<dbReference type="AlphaFoldDB" id="A0AAW7MTI1"/>
<reference evidence="3" key="1">
    <citation type="submission" date="2018-04" db="EMBL/GenBank/DDBJ databases">
        <authorList>
            <person name="Jy Z."/>
        </authorList>
    </citation>
    <scope>NUCLEOTIDE SEQUENCE</scope>
    <source>
        <strain evidence="4">AS13</strain>
        <strain evidence="3">LA18</strain>
    </source>
</reference>
<organism evidence="3 6">
    <name type="scientific">Pandoraea cepalis</name>
    <dbReference type="NCBI Taxonomy" id="2508294"/>
    <lineage>
        <taxon>Bacteria</taxon>
        <taxon>Pseudomonadati</taxon>
        <taxon>Pseudomonadota</taxon>
        <taxon>Betaproteobacteria</taxon>
        <taxon>Burkholderiales</taxon>
        <taxon>Burkholderiaceae</taxon>
        <taxon>Pandoraea</taxon>
    </lineage>
</organism>
<feature type="transmembrane region" description="Helical" evidence="1">
    <location>
        <begin position="248"/>
        <end position="265"/>
    </location>
</feature>
<proteinExistence type="predicted"/>
<feature type="transmembrane region" description="Helical" evidence="1">
    <location>
        <begin position="71"/>
        <end position="91"/>
    </location>
</feature>
<evidence type="ECO:0000313" key="4">
    <source>
        <dbReference type="EMBL" id="MDN4578866.1"/>
    </source>
</evidence>
<dbReference type="Pfam" id="PF00892">
    <property type="entry name" value="EamA"/>
    <property type="match status" value="1"/>
</dbReference>
<dbReference type="Proteomes" id="UP001172788">
    <property type="component" value="Unassembled WGS sequence"/>
</dbReference>
<gene>
    <name evidence="3" type="ORF">DBA34_23405</name>
    <name evidence="4" type="ORF">DBB29_12145</name>
</gene>